<name>A0A6B0SBU9_9EURY</name>
<dbReference type="Gene3D" id="2.60.40.1820">
    <property type="match status" value="1"/>
</dbReference>
<dbReference type="SUPFAM" id="SSF117070">
    <property type="entry name" value="LEA14-like"/>
    <property type="match status" value="1"/>
</dbReference>
<dbReference type="RefSeq" id="WP_159524732.1">
    <property type="nucleotide sequence ID" value="NZ_WUUU01000001.1"/>
</dbReference>
<accession>A0A6B0SBU9</accession>
<comment type="caution">
    <text evidence="1">The sequence shown here is derived from an EMBL/GenBank/DDBJ whole genome shotgun (WGS) entry which is preliminary data.</text>
</comment>
<proteinExistence type="predicted"/>
<organism evidence="1 2">
    <name type="scientific">Halobacterium bonnevillei</name>
    <dbReference type="NCBI Taxonomy" id="2692200"/>
    <lineage>
        <taxon>Archaea</taxon>
        <taxon>Methanobacteriati</taxon>
        <taxon>Methanobacteriota</taxon>
        <taxon>Stenosarchaea group</taxon>
        <taxon>Halobacteria</taxon>
        <taxon>Halobacteriales</taxon>
        <taxon>Halobacteriaceae</taxon>
        <taxon>Halobacterium</taxon>
    </lineage>
</organism>
<protein>
    <recommendedName>
        <fullName evidence="3">Late embryogenesis abundant protein LEA-2 subgroup domain-containing protein</fullName>
    </recommendedName>
</protein>
<evidence type="ECO:0000313" key="1">
    <source>
        <dbReference type="EMBL" id="MXR19134.1"/>
    </source>
</evidence>
<dbReference type="AlphaFoldDB" id="A0A6B0SBU9"/>
<keyword evidence="2" id="KW-1185">Reference proteome</keyword>
<dbReference type="Proteomes" id="UP000471521">
    <property type="component" value="Unassembled WGS sequence"/>
</dbReference>
<sequence>MNEEASQRLTRRRAMALGGISVLVSGSGCLDTVSSMISGSPPIDQVDVRFQDIRKPSIGVSSITLPVLIELHNSAQDPIPNPALEADAFILDEQIATSETTLTTLDPGEEATTSLDVIIKGADMSQSIIDAIRSGEFSMRLEGELSSKGASNSFSVSMTPN</sequence>
<evidence type="ECO:0008006" key="3">
    <source>
        <dbReference type="Google" id="ProtNLM"/>
    </source>
</evidence>
<reference evidence="1 2" key="1">
    <citation type="submission" date="2019-12" db="EMBL/GenBank/DDBJ databases">
        <title>Isolation and characterization of three novel carbon monoxide-oxidizing members of Halobacteria from salione crusts and soils.</title>
        <authorList>
            <person name="Myers M.R."/>
            <person name="King G.M."/>
        </authorList>
    </citation>
    <scope>NUCLEOTIDE SEQUENCE [LARGE SCALE GENOMIC DNA]</scope>
    <source>
        <strain evidence="1 2">PCN9</strain>
    </source>
</reference>
<evidence type="ECO:0000313" key="2">
    <source>
        <dbReference type="Proteomes" id="UP000471521"/>
    </source>
</evidence>
<dbReference type="EMBL" id="WUUU01000001">
    <property type="protein sequence ID" value="MXR19134.1"/>
    <property type="molecule type" value="Genomic_DNA"/>
</dbReference>
<gene>
    <name evidence="1" type="ORF">GRX66_00415</name>
</gene>